<dbReference type="Proteomes" id="UP000009149">
    <property type="component" value="Chromosome"/>
</dbReference>
<gene>
    <name evidence="1" type="ordered locus">Minf_0361</name>
</gene>
<sequence>MSFSPIHDHLLSELAFKVDRDYVFKNFMKKSQ</sequence>
<reference evidence="1 2" key="1">
    <citation type="journal article" date="2008" name="Biol. Direct">
        <title>Complete genome sequence of the extremely acidophilic methanotroph isolate V4, Methylacidiphilum infernorum, a representative of the bacterial phylum Verrucomicrobia.</title>
        <authorList>
            <person name="Hou S."/>
            <person name="Makarova K.S."/>
            <person name="Saw J.H."/>
            <person name="Senin P."/>
            <person name="Ly B.V."/>
            <person name="Zhou Z."/>
            <person name="Ren Y."/>
            <person name="Wang J."/>
            <person name="Galperin M.Y."/>
            <person name="Omelchenko M.V."/>
            <person name="Wolf Y.I."/>
            <person name="Yutin N."/>
            <person name="Koonin E.V."/>
            <person name="Stott M.B."/>
            <person name="Mountain B.W."/>
            <person name="Crowe M.A."/>
            <person name="Smirnova A.V."/>
            <person name="Dunfield P.F."/>
            <person name="Feng L."/>
            <person name="Wang L."/>
            <person name="Alam M."/>
        </authorList>
    </citation>
    <scope>NUCLEOTIDE SEQUENCE [LARGE SCALE GENOMIC DNA]</scope>
    <source>
        <strain evidence="2">Isolate V4</strain>
    </source>
</reference>
<dbReference type="HOGENOM" id="CLU_3390242_0_0_0"/>
<dbReference type="KEGG" id="min:Minf_0361"/>
<proteinExistence type="predicted"/>
<evidence type="ECO:0000313" key="1">
    <source>
        <dbReference type="EMBL" id="ACD82419.1"/>
    </source>
</evidence>
<evidence type="ECO:0000313" key="2">
    <source>
        <dbReference type="Proteomes" id="UP000009149"/>
    </source>
</evidence>
<name>B3DYP7_METI4</name>
<dbReference type="STRING" id="481448.Minf_0361"/>
<accession>B3DYP7</accession>
<organism evidence="1 2">
    <name type="scientific">Methylacidiphilum infernorum (isolate V4)</name>
    <name type="common">Methylokorus infernorum (strain V4)</name>
    <dbReference type="NCBI Taxonomy" id="481448"/>
    <lineage>
        <taxon>Bacteria</taxon>
        <taxon>Pseudomonadati</taxon>
        <taxon>Verrucomicrobiota</taxon>
        <taxon>Methylacidiphilae</taxon>
        <taxon>Methylacidiphilales</taxon>
        <taxon>Methylacidiphilaceae</taxon>
        <taxon>Methylacidiphilum (ex Ratnadevi et al. 2023)</taxon>
    </lineage>
</organism>
<dbReference type="EMBL" id="CP000975">
    <property type="protein sequence ID" value="ACD82419.1"/>
    <property type="molecule type" value="Genomic_DNA"/>
</dbReference>
<protein>
    <submittedName>
        <fullName evidence="1">Uncharacterized protein</fullName>
    </submittedName>
</protein>
<dbReference type="AlphaFoldDB" id="B3DYP7"/>